<dbReference type="CDD" id="cd01347">
    <property type="entry name" value="ligand_gated_channel"/>
    <property type="match status" value="1"/>
</dbReference>
<dbReference type="Pfam" id="PF00593">
    <property type="entry name" value="TonB_dep_Rec_b-barrel"/>
    <property type="match status" value="1"/>
</dbReference>
<dbReference type="InterPro" id="IPR000531">
    <property type="entry name" value="Beta-barrel_TonB"/>
</dbReference>
<accession>A0A2A2FB53</accession>
<dbReference type="PANTHER" id="PTHR30069:SF29">
    <property type="entry name" value="HEMOGLOBIN AND HEMOGLOBIN-HAPTOGLOBIN-BINDING PROTEIN 1-RELATED"/>
    <property type="match status" value="1"/>
</dbReference>
<evidence type="ECO:0000259" key="15">
    <source>
        <dbReference type="Pfam" id="PF07715"/>
    </source>
</evidence>
<dbReference type="GO" id="GO:0015344">
    <property type="term" value="F:siderophore uptake transmembrane transporter activity"/>
    <property type="evidence" value="ECO:0007669"/>
    <property type="project" value="TreeGrafter"/>
</dbReference>
<feature type="signal peptide" evidence="13">
    <location>
        <begin position="1"/>
        <end position="19"/>
    </location>
</feature>
<evidence type="ECO:0000256" key="6">
    <source>
        <dbReference type="ARBA" id="ARBA00022729"/>
    </source>
</evidence>
<evidence type="ECO:0000256" key="1">
    <source>
        <dbReference type="ARBA" id="ARBA00004571"/>
    </source>
</evidence>
<dbReference type="Pfam" id="PF07715">
    <property type="entry name" value="Plug"/>
    <property type="match status" value="1"/>
</dbReference>
<feature type="domain" description="TonB-dependent receptor plug" evidence="15">
    <location>
        <begin position="46"/>
        <end position="152"/>
    </location>
</feature>
<keyword evidence="17" id="KW-1185">Reference proteome</keyword>
<evidence type="ECO:0000256" key="5">
    <source>
        <dbReference type="ARBA" id="ARBA00022692"/>
    </source>
</evidence>
<reference evidence="16 17" key="1">
    <citation type="submission" date="2017-08" db="EMBL/GenBank/DDBJ databases">
        <title>Halovibrio sewagensis sp. nov., isolated from wastewater of high salinity.</title>
        <authorList>
            <person name="Dong X."/>
            <person name="Zhang G."/>
        </authorList>
    </citation>
    <scope>NUCLEOTIDE SEQUENCE [LARGE SCALE GENOMIC DNA]</scope>
    <source>
        <strain evidence="16 17">YL5-2</strain>
    </source>
</reference>
<dbReference type="InterPro" id="IPR036942">
    <property type="entry name" value="Beta-barrel_TonB_sf"/>
</dbReference>
<dbReference type="GO" id="GO:0009279">
    <property type="term" value="C:cell outer membrane"/>
    <property type="evidence" value="ECO:0007669"/>
    <property type="project" value="UniProtKB-SubCell"/>
</dbReference>
<dbReference type="PANTHER" id="PTHR30069">
    <property type="entry name" value="TONB-DEPENDENT OUTER MEMBRANE RECEPTOR"/>
    <property type="match status" value="1"/>
</dbReference>
<keyword evidence="6 13" id="KW-0732">Signal</keyword>
<dbReference type="Gene3D" id="2.170.130.10">
    <property type="entry name" value="TonB-dependent receptor, plug domain"/>
    <property type="match status" value="1"/>
</dbReference>
<feature type="chain" id="PRO_5013308120" description="TonB-dependent receptor" evidence="13">
    <location>
        <begin position="20"/>
        <end position="645"/>
    </location>
</feature>
<evidence type="ECO:0000313" key="17">
    <source>
        <dbReference type="Proteomes" id="UP000218896"/>
    </source>
</evidence>
<comment type="similarity">
    <text evidence="2">Belongs to the TonB-dependent receptor family. Hemoglobin/haptoglobin binding protein subfamily.</text>
</comment>
<proteinExistence type="inferred from homology"/>
<evidence type="ECO:0000256" key="7">
    <source>
        <dbReference type="ARBA" id="ARBA00023077"/>
    </source>
</evidence>
<keyword evidence="8 11" id="KW-0472">Membrane</keyword>
<dbReference type="AlphaFoldDB" id="A0A2A2FB53"/>
<dbReference type="SUPFAM" id="SSF56935">
    <property type="entry name" value="Porins"/>
    <property type="match status" value="1"/>
</dbReference>
<evidence type="ECO:0000256" key="8">
    <source>
        <dbReference type="ARBA" id="ARBA00023136"/>
    </source>
</evidence>
<evidence type="ECO:0000256" key="3">
    <source>
        <dbReference type="ARBA" id="ARBA00022448"/>
    </source>
</evidence>
<name>A0A2A2FB53_9GAMM</name>
<dbReference type="Gene3D" id="2.40.170.20">
    <property type="entry name" value="TonB-dependent receptor, beta-barrel domain"/>
    <property type="match status" value="1"/>
</dbReference>
<comment type="subcellular location">
    <subcellularLocation>
        <location evidence="1 11">Cell outer membrane</location>
        <topology evidence="1 11">Multi-pass membrane protein</topology>
    </subcellularLocation>
</comment>
<evidence type="ECO:0000256" key="11">
    <source>
        <dbReference type="PROSITE-ProRule" id="PRU01360"/>
    </source>
</evidence>
<keyword evidence="7 12" id="KW-0798">TonB box</keyword>
<evidence type="ECO:0000256" key="12">
    <source>
        <dbReference type="RuleBase" id="RU003357"/>
    </source>
</evidence>
<keyword evidence="10 11" id="KW-0998">Cell outer membrane</keyword>
<keyword evidence="5 11" id="KW-0812">Transmembrane</keyword>
<gene>
    <name evidence="16" type="ORF">CK501_01340</name>
</gene>
<dbReference type="InterPro" id="IPR039426">
    <property type="entry name" value="TonB-dep_rcpt-like"/>
</dbReference>
<evidence type="ECO:0000256" key="4">
    <source>
        <dbReference type="ARBA" id="ARBA00022452"/>
    </source>
</evidence>
<evidence type="ECO:0000313" key="16">
    <source>
        <dbReference type="EMBL" id="PAU81825.1"/>
    </source>
</evidence>
<evidence type="ECO:0000256" key="2">
    <source>
        <dbReference type="ARBA" id="ARBA00008143"/>
    </source>
</evidence>
<evidence type="ECO:0000256" key="10">
    <source>
        <dbReference type="ARBA" id="ARBA00023237"/>
    </source>
</evidence>
<evidence type="ECO:0008006" key="18">
    <source>
        <dbReference type="Google" id="ProtNLM"/>
    </source>
</evidence>
<keyword evidence="3 11" id="KW-0813">Transport</keyword>
<keyword evidence="9" id="KW-0675">Receptor</keyword>
<protein>
    <recommendedName>
        <fullName evidence="18">TonB-dependent receptor</fullName>
    </recommendedName>
</protein>
<comment type="caution">
    <text evidence="16">The sequence shown here is derived from an EMBL/GenBank/DDBJ whole genome shotgun (WGS) entry which is preliminary data.</text>
</comment>
<keyword evidence="4 11" id="KW-1134">Transmembrane beta strand</keyword>
<dbReference type="InterPro" id="IPR037066">
    <property type="entry name" value="Plug_dom_sf"/>
</dbReference>
<organism evidence="16 17">
    <name type="scientific">Halovibrio salipaludis</name>
    <dbReference type="NCBI Taxonomy" id="2032626"/>
    <lineage>
        <taxon>Bacteria</taxon>
        <taxon>Pseudomonadati</taxon>
        <taxon>Pseudomonadota</taxon>
        <taxon>Gammaproteobacteria</taxon>
        <taxon>Oceanospirillales</taxon>
        <taxon>Halomonadaceae</taxon>
        <taxon>Halovibrio</taxon>
    </lineage>
</organism>
<dbReference type="PROSITE" id="PS52016">
    <property type="entry name" value="TONB_DEPENDENT_REC_3"/>
    <property type="match status" value="1"/>
</dbReference>
<evidence type="ECO:0000259" key="14">
    <source>
        <dbReference type="Pfam" id="PF00593"/>
    </source>
</evidence>
<feature type="domain" description="TonB-dependent receptor-like beta-barrel" evidence="14">
    <location>
        <begin position="208"/>
        <end position="606"/>
    </location>
</feature>
<dbReference type="EMBL" id="NSKD01000001">
    <property type="protein sequence ID" value="PAU81825.1"/>
    <property type="molecule type" value="Genomic_DNA"/>
</dbReference>
<evidence type="ECO:0000256" key="9">
    <source>
        <dbReference type="ARBA" id="ARBA00023170"/>
    </source>
</evidence>
<dbReference type="InterPro" id="IPR012910">
    <property type="entry name" value="Plug_dom"/>
</dbReference>
<dbReference type="Proteomes" id="UP000218896">
    <property type="component" value="Unassembled WGS sequence"/>
</dbReference>
<dbReference type="GO" id="GO:0044718">
    <property type="term" value="P:siderophore transmembrane transport"/>
    <property type="evidence" value="ECO:0007669"/>
    <property type="project" value="TreeGrafter"/>
</dbReference>
<sequence length="645" mass="71461">MKQLRLLLTLLLSPLSALAADHHMALEELVVQGSALEETLPSELSDYGAELEVIGSEELDRTGVSDIGQALRGNVPGVYLDPKTGRGDYASVSIQGSRSEDVLWLVDGVRINNRLFGSTSPLDSISTHMVERIEILKGGQGLFYGTQAIAGVVNIVLRKPETDSGGNITGAIGSLGDRRLAGHVSNRNEYGRWLVFGEHDHSDGYRPYEDSSFLASARRQKRGFTRSSYGGRYLLDAGEGKSLNALVLRNDAEADFPRNASNFKAVNERDENIVSLKWDHQVTERNGYFIKAYWHDWWTDYTRLSMDSERDVTIVNDRAEWGYDDYGLNLTGRHTTDGGSQILGGVDYQRYQGEDYSLRIDGKTEAVTAGFVQYRPHLSFSPSTHLALGARYNHSNFGDDHSIWNISLKQPLPGDLSLKASVGTNFRLPSAFEMFVIDEDFPAGNEDLEPEESINTNVSLTGHIGEPIKWHLGGFYREIENLINVQDGTYANSDQTVRVHGAEVALNLGGDHGWQLDLDATWADSREGGSNEQIDGIPEWHANATLSWDGDNQGWQLNARHTGDVATTLKDLGQQHYGDHTLLSASAWHEFGVNGANRLTLRLENLRDKEYANGVGQADPAEGAPFRYETLGPPRNVQIEYSRSF</sequence>
<evidence type="ECO:0000256" key="13">
    <source>
        <dbReference type="SAM" id="SignalP"/>
    </source>
</evidence>